<dbReference type="AlphaFoldDB" id="A0AA39I252"/>
<name>A0AA39I252_9BILA</name>
<keyword evidence="3" id="KW-1185">Reference proteome</keyword>
<evidence type="ECO:0000313" key="2">
    <source>
        <dbReference type="EMBL" id="KAK0416425.1"/>
    </source>
</evidence>
<evidence type="ECO:0000256" key="1">
    <source>
        <dbReference type="SAM" id="MobiDB-lite"/>
    </source>
</evidence>
<feature type="region of interest" description="Disordered" evidence="1">
    <location>
        <begin position="167"/>
        <end position="210"/>
    </location>
</feature>
<sequence>MGKAQRLIRFLFTCVKMRRKKSSQKDKIKYQPLVPDECSTDDEFPSVALSHRPLPSSSTEYIGRPWALPSKKFADKESVSLFSSVSSSEKRPFGADSEVEPPRKVTRNGCFPRGGCSFVIPYSSPPSVNDDRIEAEDNSERLALKCSQPRAATKNISNSESVLQSVSSHKSAAKTETAHSLSSTASYSHSQATTAERSSTTRPPPPLLSHGNLIVQRSLRPQMKIQQQKGQLTAECHRGISSCKSDSNLLRPHDSRTLDPEIISAMSRRRASMREDDCDSDSDDDIEWLSDSEC</sequence>
<reference evidence="2" key="1">
    <citation type="submission" date="2023-06" db="EMBL/GenBank/DDBJ databases">
        <title>Genomic analysis of the entomopathogenic nematode Steinernema hermaphroditum.</title>
        <authorList>
            <person name="Schwarz E.M."/>
            <person name="Heppert J.K."/>
            <person name="Baniya A."/>
            <person name="Schwartz H.T."/>
            <person name="Tan C.-H."/>
            <person name="Antoshechkin I."/>
            <person name="Sternberg P.W."/>
            <person name="Goodrich-Blair H."/>
            <person name="Dillman A.R."/>
        </authorList>
    </citation>
    <scope>NUCLEOTIDE SEQUENCE</scope>
    <source>
        <strain evidence="2">PS9179</strain>
        <tissue evidence="2">Whole animal</tissue>
    </source>
</reference>
<accession>A0AA39I252</accession>
<evidence type="ECO:0000313" key="3">
    <source>
        <dbReference type="Proteomes" id="UP001175271"/>
    </source>
</evidence>
<feature type="compositionally biased region" description="Low complexity" evidence="1">
    <location>
        <begin position="178"/>
        <end position="201"/>
    </location>
</feature>
<protein>
    <submittedName>
        <fullName evidence="2">Uncharacterized protein</fullName>
    </submittedName>
</protein>
<comment type="caution">
    <text evidence="2">The sequence shown here is derived from an EMBL/GenBank/DDBJ whole genome shotgun (WGS) entry which is preliminary data.</text>
</comment>
<organism evidence="2 3">
    <name type="scientific">Steinernema hermaphroditum</name>
    <dbReference type="NCBI Taxonomy" id="289476"/>
    <lineage>
        <taxon>Eukaryota</taxon>
        <taxon>Metazoa</taxon>
        <taxon>Ecdysozoa</taxon>
        <taxon>Nematoda</taxon>
        <taxon>Chromadorea</taxon>
        <taxon>Rhabditida</taxon>
        <taxon>Tylenchina</taxon>
        <taxon>Panagrolaimomorpha</taxon>
        <taxon>Strongyloidoidea</taxon>
        <taxon>Steinernematidae</taxon>
        <taxon>Steinernema</taxon>
    </lineage>
</organism>
<feature type="region of interest" description="Disordered" evidence="1">
    <location>
        <begin position="86"/>
        <end position="106"/>
    </location>
</feature>
<feature type="region of interest" description="Disordered" evidence="1">
    <location>
        <begin position="268"/>
        <end position="294"/>
    </location>
</feature>
<proteinExistence type="predicted"/>
<feature type="compositionally biased region" description="Acidic residues" evidence="1">
    <location>
        <begin position="276"/>
        <end position="294"/>
    </location>
</feature>
<dbReference type="Proteomes" id="UP001175271">
    <property type="component" value="Unassembled WGS sequence"/>
</dbReference>
<dbReference type="EMBL" id="JAUCMV010000002">
    <property type="protein sequence ID" value="KAK0416425.1"/>
    <property type="molecule type" value="Genomic_DNA"/>
</dbReference>
<gene>
    <name evidence="2" type="ORF">QR680_012475</name>
</gene>